<dbReference type="OrthoDB" id="10070555at2759"/>
<accession>A0A813SS03</accession>
<dbReference type="EMBL" id="CAJNOJ010000013">
    <property type="protein sequence ID" value="CAF0800966.1"/>
    <property type="molecule type" value="Genomic_DNA"/>
</dbReference>
<gene>
    <name evidence="3" type="ORF">EDS130_LOCUS4852</name>
</gene>
<evidence type="ECO:0000256" key="1">
    <source>
        <dbReference type="SAM" id="Coils"/>
    </source>
</evidence>
<protein>
    <submittedName>
        <fullName evidence="3">Uncharacterized protein</fullName>
    </submittedName>
</protein>
<feature type="region of interest" description="Disordered" evidence="2">
    <location>
        <begin position="63"/>
        <end position="112"/>
    </location>
</feature>
<feature type="coiled-coil region" evidence="1">
    <location>
        <begin position="112"/>
        <end position="163"/>
    </location>
</feature>
<sequence length="572" mass="67187">MTAFARPSLIHDRYAEIAQTSVYTYDDDDLVNYAEFLQNHGRYMTKGGYVDSSRRIRSLYRQQEGTQLSKHDASSTGNLLLPSLGKSASSAPPTTGPRKSKGFDLSNSLSTSTNLKNQAKEFEKQMRLIKSEMIKAKKSEREVKRLEGDIKKEQQHLRQSLRKLDVDTTAKRYKSEKKLSKNLEEKDTIEREFLKTREKQTRQRTDHNIDALQTTKDKGRRNLLLCNDLARQYKAKNNELDVKHLQLDRLNADFEQKVHRKELEEARLKKELAEIALALNLEAQKAKADMKDFLSMVDHDRAHMLQYDREQEQKLKKTNAHSKSFEMERYRSPADLSARRSMLDTKQREALHRIGGARDRLENIYTRQRQLNANAAALERDRRANQSNNKVNDVDARRSHLMDQYMRDKAEKGGRYERDSSNKTVTSYNDIEAKQHEDRVRHLTKTLNKNKEIEFELRKSVKDAEFQRRKKEQEVQKLRDDLIRKKQEDAVKIQEAIAQVQTQERELGRNLVKENTKLNKLQTRQNNKYTRLAQQQEYFREGKSLLDVHEREHKRLLHAEARTHSSQSLNNI</sequence>
<feature type="compositionally biased region" description="Polar residues" evidence="2">
    <location>
        <begin position="63"/>
        <end position="78"/>
    </location>
</feature>
<dbReference type="Proteomes" id="UP000663852">
    <property type="component" value="Unassembled WGS sequence"/>
</dbReference>
<evidence type="ECO:0000313" key="3">
    <source>
        <dbReference type="EMBL" id="CAF0800966.1"/>
    </source>
</evidence>
<comment type="caution">
    <text evidence="3">The sequence shown here is derived from an EMBL/GenBank/DDBJ whole genome shotgun (WGS) entry which is preliminary data.</text>
</comment>
<organism evidence="3 4">
    <name type="scientific">Adineta ricciae</name>
    <name type="common">Rotifer</name>
    <dbReference type="NCBI Taxonomy" id="249248"/>
    <lineage>
        <taxon>Eukaryota</taxon>
        <taxon>Metazoa</taxon>
        <taxon>Spiralia</taxon>
        <taxon>Gnathifera</taxon>
        <taxon>Rotifera</taxon>
        <taxon>Eurotatoria</taxon>
        <taxon>Bdelloidea</taxon>
        <taxon>Adinetida</taxon>
        <taxon>Adinetidae</taxon>
        <taxon>Adineta</taxon>
    </lineage>
</organism>
<reference evidence="3" key="1">
    <citation type="submission" date="2021-02" db="EMBL/GenBank/DDBJ databases">
        <authorList>
            <person name="Nowell W R."/>
        </authorList>
    </citation>
    <scope>NUCLEOTIDE SEQUENCE</scope>
</reference>
<feature type="coiled-coil region" evidence="1">
    <location>
        <begin position="461"/>
        <end position="503"/>
    </location>
</feature>
<dbReference type="AlphaFoldDB" id="A0A813SS03"/>
<evidence type="ECO:0000313" key="4">
    <source>
        <dbReference type="Proteomes" id="UP000663852"/>
    </source>
</evidence>
<name>A0A813SS03_ADIRI</name>
<proteinExistence type="predicted"/>
<evidence type="ECO:0000256" key="2">
    <source>
        <dbReference type="SAM" id="MobiDB-lite"/>
    </source>
</evidence>
<keyword evidence="1" id="KW-0175">Coiled coil</keyword>